<sequence length="85" mass="9486">MNERLRDTFTPIVNRVPLDERARANRSAFHLRAAVAAFVATTALVVGEVAELERATDLGVALLLATPFCWLVAIGRDWREPDEPR</sequence>
<organism evidence="2 3">
    <name type="scientific">Conexibacter stalactiti</name>
    <dbReference type="NCBI Taxonomy" id="1940611"/>
    <lineage>
        <taxon>Bacteria</taxon>
        <taxon>Bacillati</taxon>
        <taxon>Actinomycetota</taxon>
        <taxon>Thermoleophilia</taxon>
        <taxon>Solirubrobacterales</taxon>
        <taxon>Conexibacteraceae</taxon>
        <taxon>Conexibacter</taxon>
    </lineage>
</organism>
<evidence type="ECO:0000313" key="3">
    <source>
        <dbReference type="Proteomes" id="UP001284601"/>
    </source>
</evidence>
<comment type="caution">
    <text evidence="2">The sequence shown here is derived from an EMBL/GenBank/DDBJ whole genome shotgun (WGS) entry which is preliminary data.</text>
</comment>
<evidence type="ECO:0000313" key="2">
    <source>
        <dbReference type="EMBL" id="MDW5596517.1"/>
    </source>
</evidence>
<feature type="transmembrane region" description="Helical" evidence="1">
    <location>
        <begin position="29"/>
        <end position="46"/>
    </location>
</feature>
<evidence type="ECO:0008006" key="4">
    <source>
        <dbReference type="Google" id="ProtNLM"/>
    </source>
</evidence>
<feature type="transmembrane region" description="Helical" evidence="1">
    <location>
        <begin position="58"/>
        <end position="75"/>
    </location>
</feature>
<keyword evidence="1" id="KW-1133">Transmembrane helix</keyword>
<keyword evidence="1" id="KW-0812">Transmembrane</keyword>
<dbReference type="RefSeq" id="WP_318598921.1">
    <property type="nucleotide sequence ID" value="NZ_JAWSTH010000058.1"/>
</dbReference>
<keyword evidence="3" id="KW-1185">Reference proteome</keyword>
<proteinExistence type="predicted"/>
<gene>
    <name evidence="2" type="ORF">R7226_19375</name>
</gene>
<reference evidence="2 3" key="2">
    <citation type="submission" date="2023-10" db="EMBL/GenBank/DDBJ databases">
        <authorList>
            <person name="Han X.F."/>
        </authorList>
    </citation>
    <scope>NUCLEOTIDE SEQUENCE [LARGE SCALE GENOMIC DNA]</scope>
    <source>
        <strain evidence="2 3">KCTC 39840</strain>
    </source>
</reference>
<reference evidence="3" key="1">
    <citation type="submission" date="2023-07" db="EMBL/GenBank/DDBJ databases">
        <title>Conexibacter stalactiti sp. nov., isolated from stalactites in a lava cave and emended description of the genus Conexibacter.</title>
        <authorList>
            <person name="Lee S.D."/>
        </authorList>
    </citation>
    <scope>NUCLEOTIDE SEQUENCE [LARGE SCALE GENOMIC DNA]</scope>
    <source>
        <strain evidence="3">KCTC 39840</strain>
    </source>
</reference>
<protein>
    <recommendedName>
        <fullName evidence="4">DUF202 domain-containing protein</fullName>
    </recommendedName>
</protein>
<evidence type="ECO:0000256" key="1">
    <source>
        <dbReference type="SAM" id="Phobius"/>
    </source>
</evidence>
<name>A0ABU4HT74_9ACTN</name>
<accession>A0ABU4HT74</accession>
<keyword evidence="1" id="KW-0472">Membrane</keyword>
<dbReference type="Proteomes" id="UP001284601">
    <property type="component" value="Unassembled WGS sequence"/>
</dbReference>
<dbReference type="EMBL" id="JAWSTH010000058">
    <property type="protein sequence ID" value="MDW5596517.1"/>
    <property type="molecule type" value="Genomic_DNA"/>
</dbReference>